<dbReference type="AlphaFoldDB" id="A0A1Q9ACC6"/>
<dbReference type="Pfam" id="PF11455">
    <property type="entry name" value="MazE-like"/>
    <property type="match status" value="1"/>
</dbReference>
<dbReference type="InterPro" id="IPR021558">
    <property type="entry name" value="MazE-like"/>
</dbReference>
<accession>A0A1Q9ACC6</accession>
<name>A0A1Q9ACC6_9HYPH</name>
<dbReference type="STRING" id="1672749.BJF92_02950"/>
<dbReference type="Proteomes" id="UP000186143">
    <property type="component" value="Unassembled WGS sequence"/>
</dbReference>
<reference evidence="2 3" key="1">
    <citation type="submission" date="2016-09" db="EMBL/GenBank/DDBJ databases">
        <title>Rhizobium sp. nov., a novel species isolated from the rice rhizosphere.</title>
        <authorList>
            <person name="Zhao J."/>
            <person name="Zhang X."/>
        </authorList>
    </citation>
    <scope>NUCLEOTIDE SEQUENCE [LARGE SCALE GENOMIC DNA]</scope>
    <source>
        <strain evidence="2 3">MH17</strain>
    </source>
</reference>
<organism evidence="2 3">
    <name type="scientific">Xaviernesmea rhizosphaerae</name>
    <dbReference type="NCBI Taxonomy" id="1672749"/>
    <lineage>
        <taxon>Bacteria</taxon>
        <taxon>Pseudomonadati</taxon>
        <taxon>Pseudomonadota</taxon>
        <taxon>Alphaproteobacteria</taxon>
        <taxon>Hyphomicrobiales</taxon>
        <taxon>Rhizobiaceae</taxon>
        <taxon>Rhizobium/Agrobacterium group</taxon>
        <taxon>Xaviernesmea</taxon>
    </lineage>
</organism>
<sequence>MGRPRELTGDERAELLRQGYRPVEIWVPEAEDTLLNARLSAEAERIAAADQTDDVTGWIEAAGPSEWDKP</sequence>
<gene>
    <name evidence="2" type="ORF">BJF92_02950</name>
</gene>
<proteinExistence type="predicted"/>
<evidence type="ECO:0008006" key="4">
    <source>
        <dbReference type="Google" id="ProtNLM"/>
    </source>
</evidence>
<dbReference type="RefSeq" id="WP_075637367.1">
    <property type="nucleotide sequence ID" value="NZ_MKIO01000048.1"/>
</dbReference>
<evidence type="ECO:0000313" key="2">
    <source>
        <dbReference type="EMBL" id="OLP52545.1"/>
    </source>
</evidence>
<dbReference type="EMBL" id="MKIO01000048">
    <property type="protein sequence ID" value="OLP52545.1"/>
    <property type="molecule type" value="Genomic_DNA"/>
</dbReference>
<feature type="region of interest" description="Disordered" evidence="1">
    <location>
        <begin position="47"/>
        <end position="70"/>
    </location>
</feature>
<protein>
    <recommendedName>
        <fullName evidence="4">DUF3018 family protein</fullName>
    </recommendedName>
</protein>
<comment type="caution">
    <text evidence="2">The sequence shown here is derived from an EMBL/GenBank/DDBJ whole genome shotgun (WGS) entry which is preliminary data.</text>
</comment>
<dbReference type="OrthoDB" id="3734119at2"/>
<evidence type="ECO:0000313" key="3">
    <source>
        <dbReference type="Proteomes" id="UP000186143"/>
    </source>
</evidence>
<evidence type="ECO:0000256" key="1">
    <source>
        <dbReference type="SAM" id="MobiDB-lite"/>
    </source>
</evidence>